<reference evidence="2" key="1">
    <citation type="submission" date="2016-08" db="EMBL/GenBank/DDBJ databases">
        <authorList>
            <person name="Seilhamer J.J."/>
        </authorList>
    </citation>
    <scope>NUCLEOTIDE SEQUENCE [LARGE SCALE GENOMIC DNA]</scope>
</reference>
<gene>
    <name evidence="1" type="ORF">SEA_WEASELS2_259</name>
</gene>
<organism evidence="1 2">
    <name type="scientific">Rhodococcus phage Weasels2</name>
    <dbReference type="NCBI Taxonomy" id="1897437"/>
    <lineage>
        <taxon>Viruses</taxon>
        <taxon>Duplodnaviria</taxon>
        <taxon>Heunggongvirae</taxon>
        <taxon>Uroviricota</taxon>
        <taxon>Caudoviricetes</taxon>
        <taxon>Weaselvirus</taxon>
        <taxon>Weaselvirus weasel</taxon>
    </lineage>
</organism>
<dbReference type="EMBL" id="KX774321">
    <property type="protein sequence ID" value="AOZ63837.1"/>
    <property type="molecule type" value="Genomic_DNA"/>
</dbReference>
<evidence type="ECO:0000313" key="1">
    <source>
        <dbReference type="EMBL" id="AOZ63837.1"/>
    </source>
</evidence>
<evidence type="ECO:0000313" key="2">
    <source>
        <dbReference type="Proteomes" id="UP000224902"/>
    </source>
</evidence>
<keyword evidence="2" id="KW-1185">Reference proteome</keyword>
<proteinExistence type="predicted"/>
<sequence>MKDQFYKERYLLSDPTKVIESVNLIDKDPLEPVPECGYRYIFIAEYGTKYTLQYHADSLYWVHSYRKARKAWKKDNMDKYLKHLEKMRNVEDHVVLEVDYP</sequence>
<dbReference type="Proteomes" id="UP000224902">
    <property type="component" value="Segment"/>
</dbReference>
<accession>A0A1I9SAN1</accession>
<protein>
    <submittedName>
        <fullName evidence="1">Uncharacterized protein</fullName>
    </submittedName>
</protein>
<name>A0A1I9SAN1_9CAUD</name>